<evidence type="ECO:0000313" key="2">
    <source>
        <dbReference type="Proteomes" id="UP000005206"/>
    </source>
</evidence>
<protein>
    <recommendedName>
        <fullName evidence="3">Transcription factor domain-containing protein</fullName>
    </recommendedName>
</protein>
<reference evidence="1 2" key="1">
    <citation type="journal article" date="2009" name="PLoS Genet.">
        <title>The genome of Nectria haematococca: contribution of supernumerary chromosomes to gene expansion.</title>
        <authorList>
            <person name="Coleman J.J."/>
            <person name="Rounsley S.D."/>
            <person name="Rodriguez-Carres M."/>
            <person name="Kuo A."/>
            <person name="Wasmann C.C."/>
            <person name="Grimwood J."/>
            <person name="Schmutz J."/>
            <person name="Taga M."/>
            <person name="White G.J."/>
            <person name="Zhou S."/>
            <person name="Schwartz D.C."/>
            <person name="Freitag M."/>
            <person name="Ma L.J."/>
            <person name="Danchin E.G."/>
            <person name="Henrissat B."/>
            <person name="Coutinho P.M."/>
            <person name="Nelson D.R."/>
            <person name="Straney D."/>
            <person name="Napoli C.A."/>
            <person name="Barker B.M."/>
            <person name="Gribskov M."/>
            <person name="Rep M."/>
            <person name="Kroken S."/>
            <person name="Molnar I."/>
            <person name="Rensing C."/>
            <person name="Kennell J.C."/>
            <person name="Zamora J."/>
            <person name="Farman M.L."/>
            <person name="Selker E.U."/>
            <person name="Salamov A."/>
            <person name="Shapiro H."/>
            <person name="Pangilinan J."/>
            <person name="Lindquist E."/>
            <person name="Lamers C."/>
            <person name="Grigoriev I.V."/>
            <person name="Geiser D.M."/>
            <person name="Covert S.F."/>
            <person name="Temporini E."/>
            <person name="Vanetten H.D."/>
        </authorList>
    </citation>
    <scope>NUCLEOTIDE SEQUENCE [LARGE SCALE GENOMIC DNA]</scope>
    <source>
        <strain evidence="2">ATCC MYA-4622 / CBS 123669 / FGSC 9596 / NRRL 45880 / 77-13-4</strain>
    </source>
</reference>
<dbReference type="EMBL" id="GG698914">
    <property type="protein sequence ID" value="EEU38664.1"/>
    <property type="molecule type" value="Genomic_DNA"/>
</dbReference>
<dbReference type="OrthoDB" id="39175at2759"/>
<evidence type="ECO:0008006" key="3">
    <source>
        <dbReference type="Google" id="ProtNLM"/>
    </source>
</evidence>
<organism evidence="1 2">
    <name type="scientific">Fusarium vanettenii (strain ATCC MYA-4622 / CBS 123669 / FGSC 9596 / NRRL 45880 / 77-13-4)</name>
    <name type="common">Fusarium solani subsp. pisi</name>
    <dbReference type="NCBI Taxonomy" id="660122"/>
    <lineage>
        <taxon>Eukaryota</taxon>
        <taxon>Fungi</taxon>
        <taxon>Dikarya</taxon>
        <taxon>Ascomycota</taxon>
        <taxon>Pezizomycotina</taxon>
        <taxon>Sordariomycetes</taxon>
        <taxon>Hypocreomycetidae</taxon>
        <taxon>Hypocreales</taxon>
        <taxon>Nectriaceae</taxon>
        <taxon>Fusarium</taxon>
        <taxon>Fusarium solani species complex</taxon>
        <taxon>Fusarium vanettenii</taxon>
    </lineage>
</organism>
<dbReference type="OMA" id="HELVCIG"/>
<evidence type="ECO:0000313" key="1">
    <source>
        <dbReference type="EMBL" id="EEU38664.1"/>
    </source>
</evidence>
<dbReference type="GeneID" id="9670799"/>
<dbReference type="InParanoid" id="C7ZAV9"/>
<accession>C7ZAV9</accession>
<dbReference type="AlphaFoldDB" id="C7ZAV9"/>
<dbReference type="STRING" id="660122.C7ZAV9"/>
<dbReference type="KEGG" id="nhe:NECHADRAFT_45648"/>
<keyword evidence="2" id="KW-1185">Reference proteome</keyword>
<dbReference type="VEuPathDB" id="FungiDB:NECHADRAFT_45648"/>
<sequence length="431" mass="48500">MAPLLTACLDFCEHYQIDTFPGFINTKLMNLMPDIVDMPEISVDPASLVLYYSVLYHGSLMISDATRRQEGTLEQKIYICCLRAIPAWEGQAAKTKTDLIAAILLMRASLQQCDFEFSWRMYKLVCECVQTLNMHKIDQSFPSILMSPELLSDGADHNRKGLWGLVLVDLFFRLLHDKPATMTANLTEWRVNLPWLNSDPGLTEHVVPTLVFLVKSRLTFLLLRFFDIFTEDTQDKSSVVNSVEGLCGEIEDLFEEWSLRDSITKQEDNSAFWWMLYDLVTTGYSCVMVMIYKIAALQSDRSGTPCTADDVPVTPLSVNTARRILDLAQLSLRRYPSPATASYEFGAFRCYVAYGCMVNHLSKSDPKELGSTAAQDMKLLEEVAHSTGVIAETDRDLLPLARTLHELNEGIYASWKERTGGNDGMTGEDGG</sequence>
<dbReference type="RefSeq" id="XP_003044377.1">
    <property type="nucleotide sequence ID" value="XM_003044331.1"/>
</dbReference>
<dbReference type="Proteomes" id="UP000005206">
    <property type="component" value="Chromosome 7"/>
</dbReference>
<proteinExistence type="predicted"/>
<dbReference type="CDD" id="cd12148">
    <property type="entry name" value="fungal_TF_MHR"/>
    <property type="match status" value="1"/>
</dbReference>
<dbReference type="eggNOG" id="ENOG502S581">
    <property type="taxonomic scope" value="Eukaryota"/>
</dbReference>
<name>C7ZAV9_FUSV7</name>
<gene>
    <name evidence="1" type="ORF">NECHADRAFT_45648</name>
</gene>
<dbReference type="HOGENOM" id="CLU_026661_1_0_1"/>